<comment type="caution">
    <text evidence="8">The sequence shown here is derived from an EMBL/GenBank/DDBJ whole genome shotgun (WGS) entry which is preliminary data.</text>
</comment>
<keyword evidence="6 8" id="KW-0675">Receptor</keyword>
<evidence type="ECO:0000256" key="2">
    <source>
        <dbReference type="ARBA" id="ARBA00022692"/>
    </source>
</evidence>
<dbReference type="SUPFAM" id="SSF52047">
    <property type="entry name" value="RNI-like"/>
    <property type="match status" value="1"/>
</dbReference>
<dbReference type="Proteomes" id="UP000265520">
    <property type="component" value="Unassembled WGS sequence"/>
</dbReference>
<evidence type="ECO:0000313" key="8">
    <source>
        <dbReference type="EMBL" id="MCH92085.1"/>
    </source>
</evidence>
<dbReference type="GO" id="GO:0016020">
    <property type="term" value="C:membrane"/>
    <property type="evidence" value="ECO:0007669"/>
    <property type="project" value="UniProtKB-SubCell"/>
</dbReference>
<organism evidence="8 9">
    <name type="scientific">Trifolium medium</name>
    <dbReference type="NCBI Taxonomy" id="97028"/>
    <lineage>
        <taxon>Eukaryota</taxon>
        <taxon>Viridiplantae</taxon>
        <taxon>Streptophyta</taxon>
        <taxon>Embryophyta</taxon>
        <taxon>Tracheophyta</taxon>
        <taxon>Spermatophyta</taxon>
        <taxon>Magnoliopsida</taxon>
        <taxon>eudicotyledons</taxon>
        <taxon>Gunneridae</taxon>
        <taxon>Pentapetalae</taxon>
        <taxon>rosids</taxon>
        <taxon>fabids</taxon>
        <taxon>Fabales</taxon>
        <taxon>Fabaceae</taxon>
        <taxon>Papilionoideae</taxon>
        <taxon>50 kb inversion clade</taxon>
        <taxon>NPAAA clade</taxon>
        <taxon>Hologalegina</taxon>
        <taxon>IRL clade</taxon>
        <taxon>Trifolieae</taxon>
        <taxon>Trifolium</taxon>
    </lineage>
</organism>
<proteinExistence type="predicted"/>
<evidence type="ECO:0000256" key="6">
    <source>
        <dbReference type="ARBA" id="ARBA00023170"/>
    </source>
</evidence>
<reference evidence="8 9" key="1">
    <citation type="journal article" date="2018" name="Front. Plant Sci.">
        <title>Red Clover (Trifolium pratense) and Zigzag Clover (T. medium) - A Picture of Genomic Similarities and Differences.</title>
        <authorList>
            <person name="Dluhosova J."/>
            <person name="Istvanek J."/>
            <person name="Nedelnik J."/>
            <person name="Repkova J."/>
        </authorList>
    </citation>
    <scope>NUCLEOTIDE SEQUENCE [LARGE SCALE GENOMIC DNA]</scope>
    <source>
        <strain evidence="9">cv. 10/8</strain>
        <tissue evidence="8">Leaf</tissue>
    </source>
</reference>
<keyword evidence="7" id="KW-0325">Glycoprotein</keyword>
<keyword evidence="5" id="KW-0472">Membrane</keyword>
<keyword evidence="8" id="KW-0808">Transferase</keyword>
<dbReference type="GO" id="GO:0016301">
    <property type="term" value="F:kinase activity"/>
    <property type="evidence" value="ECO:0007669"/>
    <property type="project" value="UniProtKB-KW"/>
</dbReference>
<protein>
    <submittedName>
        <fullName evidence="8">LRR receptor-like serine/threonine-protein kinase FLS2-like</fullName>
    </submittedName>
</protein>
<dbReference type="EMBL" id="LXQA010021864">
    <property type="protein sequence ID" value="MCH92085.1"/>
    <property type="molecule type" value="Genomic_DNA"/>
</dbReference>
<accession>A0A392MYM1</accession>
<keyword evidence="8" id="KW-0418">Kinase</keyword>
<sequence length="224" mass="24863">SPHELFQAVNKMPSLLELHLPWCNLATLPPSSPFLNITSLSVLDLSLNYFHSSIPSWLFNMSTLTKLYLSSSSLKGPISSMLRRWNLCKIQHLDLSSNDLIVDITEMIEALSCSNQSLEHLDLSDNQLTGKLPHSLGQFISLYDLDLSIYSENSHTGVSGPIPTSIGNLSNLGSLYLDNNMMNGTIPESIGKLTNLYSLDLLDNYWEAVKLAQHFLTGLDTKIP</sequence>
<evidence type="ECO:0000256" key="7">
    <source>
        <dbReference type="ARBA" id="ARBA00023180"/>
    </source>
</evidence>
<dbReference type="InterPro" id="IPR001611">
    <property type="entry name" value="Leu-rich_rpt"/>
</dbReference>
<evidence type="ECO:0000313" key="9">
    <source>
        <dbReference type="Proteomes" id="UP000265520"/>
    </source>
</evidence>
<evidence type="ECO:0000256" key="3">
    <source>
        <dbReference type="ARBA" id="ARBA00022729"/>
    </source>
</evidence>
<keyword evidence="9" id="KW-1185">Reference proteome</keyword>
<dbReference type="InterPro" id="IPR046956">
    <property type="entry name" value="RLP23-like"/>
</dbReference>
<dbReference type="Gene3D" id="3.80.10.10">
    <property type="entry name" value="Ribonuclease Inhibitor"/>
    <property type="match status" value="1"/>
</dbReference>
<dbReference type="PANTHER" id="PTHR48063">
    <property type="entry name" value="LRR RECEPTOR-LIKE KINASE"/>
    <property type="match status" value="1"/>
</dbReference>
<keyword evidence="3" id="KW-0732">Signal</keyword>
<evidence type="ECO:0000256" key="5">
    <source>
        <dbReference type="ARBA" id="ARBA00023136"/>
    </source>
</evidence>
<evidence type="ECO:0000256" key="1">
    <source>
        <dbReference type="ARBA" id="ARBA00004479"/>
    </source>
</evidence>
<dbReference type="PANTHER" id="PTHR48063:SF29">
    <property type="entry name" value="LRR RECEPTOR-LIKE KINASE FAMILY PROTEIN"/>
    <property type="match status" value="1"/>
</dbReference>
<feature type="non-terminal residue" evidence="8">
    <location>
        <position position="1"/>
    </location>
</feature>
<keyword evidence="4" id="KW-1133">Transmembrane helix</keyword>
<dbReference type="InterPro" id="IPR032675">
    <property type="entry name" value="LRR_dom_sf"/>
</dbReference>
<name>A0A392MYM1_9FABA</name>
<dbReference type="Pfam" id="PF00560">
    <property type="entry name" value="LRR_1"/>
    <property type="match status" value="3"/>
</dbReference>
<dbReference type="AlphaFoldDB" id="A0A392MYM1"/>
<keyword evidence="2" id="KW-0812">Transmembrane</keyword>
<evidence type="ECO:0000256" key="4">
    <source>
        <dbReference type="ARBA" id="ARBA00022989"/>
    </source>
</evidence>
<comment type="subcellular location">
    <subcellularLocation>
        <location evidence="1">Membrane</location>
        <topology evidence="1">Single-pass type I membrane protein</topology>
    </subcellularLocation>
</comment>